<feature type="domain" description="GGDEF" evidence="3">
    <location>
        <begin position="323"/>
        <end position="456"/>
    </location>
</feature>
<feature type="transmembrane region" description="Helical" evidence="1">
    <location>
        <begin position="33"/>
        <end position="57"/>
    </location>
</feature>
<dbReference type="EMBL" id="JAGIZA010000004">
    <property type="protein sequence ID" value="MBP0492767.1"/>
    <property type="molecule type" value="Genomic_DNA"/>
</dbReference>
<dbReference type="InterPro" id="IPR043128">
    <property type="entry name" value="Rev_trsase/Diguanyl_cyclase"/>
</dbReference>
<dbReference type="PANTHER" id="PTHR44757:SF2">
    <property type="entry name" value="BIOFILM ARCHITECTURE MAINTENANCE PROTEIN MBAA"/>
    <property type="match status" value="1"/>
</dbReference>
<dbReference type="SUPFAM" id="SSF141868">
    <property type="entry name" value="EAL domain-like"/>
    <property type="match status" value="1"/>
</dbReference>
<proteinExistence type="predicted"/>
<gene>
    <name evidence="4" type="ORF">J5Y10_08240</name>
</gene>
<name>A0A940MX36_9PROT</name>
<keyword evidence="5" id="KW-1185">Reference proteome</keyword>
<dbReference type="PROSITE" id="PS50883">
    <property type="entry name" value="EAL"/>
    <property type="match status" value="1"/>
</dbReference>
<dbReference type="Pfam" id="PF00563">
    <property type="entry name" value="EAL"/>
    <property type="match status" value="1"/>
</dbReference>
<dbReference type="SMART" id="SM00052">
    <property type="entry name" value="EAL"/>
    <property type="match status" value="1"/>
</dbReference>
<dbReference type="PROSITE" id="PS50887">
    <property type="entry name" value="GGDEF"/>
    <property type="match status" value="1"/>
</dbReference>
<evidence type="ECO:0000313" key="5">
    <source>
        <dbReference type="Proteomes" id="UP000677537"/>
    </source>
</evidence>
<evidence type="ECO:0000256" key="1">
    <source>
        <dbReference type="SAM" id="Phobius"/>
    </source>
</evidence>
<dbReference type="InterPro" id="IPR001633">
    <property type="entry name" value="EAL_dom"/>
</dbReference>
<dbReference type="SMART" id="SM00267">
    <property type="entry name" value="GGDEF"/>
    <property type="match status" value="1"/>
</dbReference>
<evidence type="ECO:0000313" key="4">
    <source>
        <dbReference type="EMBL" id="MBP0492767.1"/>
    </source>
</evidence>
<protein>
    <submittedName>
        <fullName evidence="4">Bifunctional diguanylate cyclase/phosphodiesterase</fullName>
    </submittedName>
</protein>
<feature type="domain" description="EAL" evidence="2">
    <location>
        <begin position="465"/>
        <end position="714"/>
    </location>
</feature>
<dbReference type="Gene3D" id="3.30.70.270">
    <property type="match status" value="1"/>
</dbReference>
<dbReference type="InterPro" id="IPR000160">
    <property type="entry name" value="GGDEF_dom"/>
</dbReference>
<sequence>MRRLRRVAALGSGVLLAIVLAAAVVLISLPASLAAAALAGLVLLLAGGILVLLLATWPRLRRAALLREAVDRTAVRYAVFARDRTLLDRSPAYDLPGVDPRPVPPGAKLDDLLAAAQGRGPEASLSVAQQIIEHEDDARSEYDRALPDGRTLQVSKRRLSGGEVARFALDVTGSRARDMRARAIHESVPAAIWHLDPAGRTIAGNGRLADLFGGKLPAGLVDSGLQQLGQPGDGPFGLPPGREVEGQLPARGRVPERRVILVASPWLPGEAGGTQAVLMLLDVTRLHAAQAQALHFAWHDPLTGLPNRFRFQQALAELAAMPDGGSLLLLDLAGLRAVNDSLGQAAGDAVLREAARRLREGLRPKDGVFRLGGDEFALIATGIRTPQAAGAIAMRVQRALAAPFEFNGGSLPLRASIGHACLPENAADADGLHRAAALALAQAKRAGNGAVLSYDPALGERVARRLALREKLSAAIAAGGFQLAWQAQVDARTGSLRGAEALIRWSLGSGGLVSPADFLPEAEAMGLMPEIDTWVLNEALRQKAAWRASGTGPEIVGVNISPITLRDPDFPARVQAALALYGVPPEALEVEIPEDVAARDLDAIAPVLHELIADGVRLSLDDFGGGRSALAHLLRLPVDQVKLDRSIVAGLPGGARERAILRAVATLARGMEIPLLAEGVETEAQREALLAEGCTVMQGWLFGRAVPASELVAR</sequence>
<keyword evidence="1" id="KW-0812">Transmembrane</keyword>
<dbReference type="CDD" id="cd01949">
    <property type="entry name" value="GGDEF"/>
    <property type="match status" value="1"/>
</dbReference>
<dbReference type="Pfam" id="PF00990">
    <property type="entry name" value="GGDEF"/>
    <property type="match status" value="1"/>
</dbReference>
<accession>A0A940MX36</accession>
<keyword evidence="1" id="KW-0472">Membrane</keyword>
<dbReference type="RefSeq" id="WP_209372574.1">
    <property type="nucleotide sequence ID" value="NZ_JAGIZA010000004.1"/>
</dbReference>
<dbReference type="AlphaFoldDB" id="A0A940MX36"/>
<evidence type="ECO:0000259" key="2">
    <source>
        <dbReference type="PROSITE" id="PS50883"/>
    </source>
</evidence>
<comment type="caution">
    <text evidence="4">The sequence shown here is derived from an EMBL/GenBank/DDBJ whole genome shotgun (WGS) entry which is preliminary data.</text>
</comment>
<dbReference type="Proteomes" id="UP000677537">
    <property type="component" value="Unassembled WGS sequence"/>
</dbReference>
<dbReference type="InterPro" id="IPR035919">
    <property type="entry name" value="EAL_sf"/>
</dbReference>
<dbReference type="InterPro" id="IPR052155">
    <property type="entry name" value="Biofilm_reg_signaling"/>
</dbReference>
<dbReference type="CDD" id="cd01948">
    <property type="entry name" value="EAL"/>
    <property type="match status" value="1"/>
</dbReference>
<dbReference type="NCBIfam" id="TIGR00254">
    <property type="entry name" value="GGDEF"/>
    <property type="match status" value="1"/>
</dbReference>
<reference evidence="4" key="1">
    <citation type="submission" date="2021-03" db="EMBL/GenBank/DDBJ databases">
        <authorList>
            <person name="So Y."/>
        </authorList>
    </citation>
    <scope>NUCLEOTIDE SEQUENCE</scope>
    <source>
        <strain evidence="4">SG15</strain>
    </source>
</reference>
<dbReference type="PANTHER" id="PTHR44757">
    <property type="entry name" value="DIGUANYLATE CYCLASE DGCP"/>
    <property type="match status" value="1"/>
</dbReference>
<dbReference type="InterPro" id="IPR029787">
    <property type="entry name" value="Nucleotide_cyclase"/>
</dbReference>
<evidence type="ECO:0000259" key="3">
    <source>
        <dbReference type="PROSITE" id="PS50887"/>
    </source>
</evidence>
<organism evidence="4 5">
    <name type="scientific">Roseomonas indoligenes</name>
    <dbReference type="NCBI Taxonomy" id="2820811"/>
    <lineage>
        <taxon>Bacteria</taxon>
        <taxon>Pseudomonadati</taxon>
        <taxon>Pseudomonadota</taxon>
        <taxon>Alphaproteobacteria</taxon>
        <taxon>Acetobacterales</taxon>
        <taxon>Roseomonadaceae</taxon>
        <taxon>Roseomonas</taxon>
    </lineage>
</organism>
<dbReference type="SUPFAM" id="SSF55073">
    <property type="entry name" value="Nucleotide cyclase"/>
    <property type="match status" value="1"/>
</dbReference>
<dbReference type="Gene3D" id="3.20.20.450">
    <property type="entry name" value="EAL domain"/>
    <property type="match status" value="1"/>
</dbReference>
<keyword evidence="1" id="KW-1133">Transmembrane helix</keyword>